<evidence type="ECO:0000313" key="3">
    <source>
        <dbReference type="Proteomes" id="UP000523431"/>
    </source>
</evidence>
<evidence type="ECO:0000313" key="4">
    <source>
        <dbReference type="Proteomes" id="UP000557344"/>
    </source>
</evidence>
<dbReference type="RefSeq" id="WP_183838958.1">
    <property type="nucleotide sequence ID" value="NZ_JACIHU010000001.1"/>
</dbReference>
<name>A0A7W7EDN0_RHIET</name>
<sequence>METRTRKPDAVRNIENSSQVCAGWRPCFFGHFENIMHRQVFAALVWRQKFSKKLTNNFIILCELLHGAVQNFRNREVSPSALAAKAGF</sequence>
<evidence type="ECO:0000313" key="1">
    <source>
        <dbReference type="EMBL" id="MBB4478083.1"/>
    </source>
</evidence>
<accession>A0A7W7EDN0</accession>
<reference evidence="3 4" key="1">
    <citation type="submission" date="2020-08" db="EMBL/GenBank/DDBJ databases">
        <title>Genomic Encyclopedia of Type Strains, Phase IV (KMG-V): Genome sequencing to study the core and pangenomes of soil and plant-associated prokaryotes.</title>
        <authorList>
            <person name="Whitman W."/>
        </authorList>
    </citation>
    <scope>NUCLEOTIDE SEQUENCE [LARGE SCALE GENOMIC DNA]</scope>
    <source>
        <strain evidence="1 4">SEMIA 471</strain>
        <strain evidence="2 3">SEMIA 489</strain>
    </source>
</reference>
<protein>
    <submittedName>
        <fullName evidence="2">Uncharacterized protein</fullName>
    </submittedName>
</protein>
<comment type="caution">
    <text evidence="2">The sequence shown here is derived from an EMBL/GenBank/DDBJ whole genome shotgun (WGS) entry which is preliminary data.</text>
</comment>
<dbReference type="Proteomes" id="UP000523431">
    <property type="component" value="Unassembled WGS sequence"/>
</dbReference>
<evidence type="ECO:0000313" key="2">
    <source>
        <dbReference type="EMBL" id="MBB4533915.1"/>
    </source>
</evidence>
<dbReference type="EMBL" id="JACIID010000001">
    <property type="protein sequence ID" value="MBB4533915.1"/>
    <property type="molecule type" value="Genomic_DNA"/>
</dbReference>
<dbReference type="AlphaFoldDB" id="A0A7W7EDN0"/>
<organism evidence="2 3">
    <name type="scientific">Rhizobium etli</name>
    <dbReference type="NCBI Taxonomy" id="29449"/>
    <lineage>
        <taxon>Bacteria</taxon>
        <taxon>Pseudomonadati</taxon>
        <taxon>Pseudomonadota</taxon>
        <taxon>Alphaproteobacteria</taxon>
        <taxon>Hyphomicrobiales</taxon>
        <taxon>Rhizobiaceae</taxon>
        <taxon>Rhizobium/Agrobacterium group</taxon>
        <taxon>Rhizobium</taxon>
    </lineage>
</organism>
<dbReference type="EMBL" id="JACIHU010000001">
    <property type="protein sequence ID" value="MBB4478083.1"/>
    <property type="molecule type" value="Genomic_DNA"/>
</dbReference>
<dbReference type="Proteomes" id="UP000557344">
    <property type="component" value="Unassembled WGS sequence"/>
</dbReference>
<gene>
    <name evidence="1" type="ORF">GGE46_000624</name>
    <name evidence="2" type="ORF">GGE57_000624</name>
</gene>
<proteinExistence type="predicted"/>